<dbReference type="GO" id="GO:0006284">
    <property type="term" value="P:base-excision repair"/>
    <property type="evidence" value="ECO:0007669"/>
    <property type="project" value="InterPro"/>
</dbReference>
<evidence type="ECO:0000256" key="2">
    <source>
        <dbReference type="SAM" id="MobiDB-lite"/>
    </source>
</evidence>
<dbReference type="InterPro" id="IPR011257">
    <property type="entry name" value="DNA_glycosylase"/>
</dbReference>
<dbReference type="EMBL" id="HBEJ01001558">
    <property type="protein sequence ID" value="CAD8360390.1"/>
    <property type="molecule type" value="Transcribed_RNA"/>
</dbReference>
<dbReference type="Pfam" id="PF03352">
    <property type="entry name" value="Adenine_glyco"/>
    <property type="match status" value="1"/>
</dbReference>
<reference evidence="3" key="1">
    <citation type="submission" date="2021-01" db="EMBL/GenBank/DDBJ databases">
        <authorList>
            <person name="Corre E."/>
            <person name="Pelletier E."/>
            <person name="Niang G."/>
            <person name="Scheremetjew M."/>
            <person name="Finn R."/>
            <person name="Kale V."/>
            <person name="Holt S."/>
            <person name="Cochrane G."/>
            <person name="Meng A."/>
            <person name="Brown T."/>
            <person name="Cohen L."/>
        </authorList>
    </citation>
    <scope>NUCLEOTIDE SEQUENCE</scope>
    <source>
        <strain evidence="3">CCMP3303</strain>
    </source>
</reference>
<dbReference type="Gene3D" id="1.10.340.30">
    <property type="entry name" value="Hypothetical protein, domain 2"/>
    <property type="match status" value="1"/>
</dbReference>
<dbReference type="InterPro" id="IPR005019">
    <property type="entry name" value="Adenine_glyco"/>
</dbReference>
<keyword evidence="1" id="KW-0862">Zinc</keyword>
<dbReference type="PANTHER" id="PTHR30037:SF4">
    <property type="entry name" value="DNA-3-METHYLADENINE GLYCOSYLASE I"/>
    <property type="match status" value="1"/>
</dbReference>
<evidence type="ECO:0000256" key="1">
    <source>
        <dbReference type="PIRSR" id="PIRSR605019-1"/>
    </source>
</evidence>
<feature type="region of interest" description="Disordered" evidence="2">
    <location>
        <begin position="1"/>
        <end position="46"/>
    </location>
</feature>
<evidence type="ECO:0000313" key="3">
    <source>
        <dbReference type="EMBL" id="CAD8360390.1"/>
    </source>
</evidence>
<protein>
    <recommendedName>
        <fullName evidence="4">DNA-3-methyladenine glycosylase I</fullName>
    </recommendedName>
</protein>
<name>A0A7S0AD59_9STRA</name>
<organism evidence="3">
    <name type="scientific">Minutocellus polymorphus</name>
    <dbReference type="NCBI Taxonomy" id="265543"/>
    <lineage>
        <taxon>Eukaryota</taxon>
        <taxon>Sar</taxon>
        <taxon>Stramenopiles</taxon>
        <taxon>Ochrophyta</taxon>
        <taxon>Bacillariophyta</taxon>
        <taxon>Mediophyceae</taxon>
        <taxon>Cymatosirophycidae</taxon>
        <taxon>Cymatosirales</taxon>
        <taxon>Cymatosiraceae</taxon>
        <taxon>Minutocellus</taxon>
    </lineage>
</organism>
<evidence type="ECO:0008006" key="4">
    <source>
        <dbReference type="Google" id="ProtNLM"/>
    </source>
</evidence>
<keyword evidence="1" id="KW-0479">Metal-binding</keyword>
<proteinExistence type="predicted"/>
<dbReference type="GO" id="GO:0008725">
    <property type="term" value="F:DNA-3-methyladenine glycosylase activity"/>
    <property type="evidence" value="ECO:0007669"/>
    <property type="project" value="InterPro"/>
</dbReference>
<dbReference type="GO" id="GO:0046872">
    <property type="term" value="F:metal ion binding"/>
    <property type="evidence" value="ECO:0007669"/>
    <property type="project" value="UniProtKB-KW"/>
</dbReference>
<sequence>MSSAAAARGRAAATRMAAASKSRPRVKRSSTSAGKSTSKKQKTANEDASSLSWYHFFTKGDEEYDLYMAEEWGFEKRSDRDLFEKLSLEGAQAGLSWKTILTKREAYRRTFHNFDVDKCTNMKSSDITKILETEGSGPEIIVRHKGKIESVINNAKMIQKMRKEELKESGQTFGEFLWSFVDDKPILNSWKSLTDMASKTEESEAMRKALKKRGFRFVGPTTCYSMMQACGFVIDHPVNSNEWNEAKKLLEKRPGGYQKR</sequence>
<dbReference type="InterPro" id="IPR052891">
    <property type="entry name" value="DNA-3mA_glycosylase"/>
</dbReference>
<dbReference type="PANTHER" id="PTHR30037">
    <property type="entry name" value="DNA-3-METHYLADENINE GLYCOSYLASE 1"/>
    <property type="match status" value="1"/>
</dbReference>
<dbReference type="SUPFAM" id="SSF48150">
    <property type="entry name" value="DNA-glycosylase"/>
    <property type="match status" value="1"/>
</dbReference>
<gene>
    <name evidence="3" type="ORF">MPOL1434_LOCUS925</name>
</gene>
<dbReference type="AlphaFoldDB" id="A0A7S0AD59"/>
<feature type="binding site" evidence="1">
    <location>
        <position position="236"/>
    </location>
    <ligand>
        <name>Zn(2+)</name>
        <dbReference type="ChEBI" id="CHEBI:29105"/>
    </ligand>
</feature>
<feature type="compositionally biased region" description="Low complexity" evidence="2">
    <location>
        <begin position="1"/>
        <end position="21"/>
    </location>
</feature>
<accession>A0A7S0AD59</accession>